<evidence type="ECO:0000313" key="2">
    <source>
        <dbReference type="Proteomes" id="UP001148482"/>
    </source>
</evidence>
<proteinExistence type="predicted"/>
<dbReference type="EMBL" id="JAPJDA010000014">
    <property type="protein sequence ID" value="MCX2838492.1"/>
    <property type="molecule type" value="Genomic_DNA"/>
</dbReference>
<dbReference type="AlphaFoldDB" id="A0A9X3I210"/>
<comment type="caution">
    <text evidence="1">The sequence shown here is derived from an EMBL/GenBank/DDBJ whole genome shotgun (WGS) entry which is preliminary data.</text>
</comment>
<reference evidence="1" key="1">
    <citation type="submission" date="2022-11" db="EMBL/GenBank/DDBJ databases">
        <title>Salinimicrobium profundisediminis sp. nov., isolated from deep-sea sediment of the Mariana Trench.</title>
        <authorList>
            <person name="Fu H."/>
        </authorList>
    </citation>
    <scope>NUCLEOTIDE SEQUENCE</scope>
    <source>
        <strain evidence="1">MT39</strain>
    </source>
</reference>
<sequence length="84" mass="9619">MKTAVVTGAEVVRREQKVLSYDDFILLFNELIEDIAATLIDKAKSFTLNEKSTKPTKLKILKLLTALLNLMHNEEKYFHQIGII</sequence>
<keyword evidence="2" id="KW-1185">Reference proteome</keyword>
<accession>A0A9X3I210</accession>
<name>A0A9X3I210_9FLAO</name>
<gene>
    <name evidence="1" type="ORF">OQ279_10030</name>
</gene>
<evidence type="ECO:0000313" key="1">
    <source>
        <dbReference type="EMBL" id="MCX2838492.1"/>
    </source>
</evidence>
<organism evidence="1 2">
    <name type="scientific">Salinimicrobium profundisediminis</name>
    <dbReference type="NCBI Taxonomy" id="2994553"/>
    <lineage>
        <taxon>Bacteria</taxon>
        <taxon>Pseudomonadati</taxon>
        <taxon>Bacteroidota</taxon>
        <taxon>Flavobacteriia</taxon>
        <taxon>Flavobacteriales</taxon>
        <taxon>Flavobacteriaceae</taxon>
        <taxon>Salinimicrobium</taxon>
    </lineage>
</organism>
<dbReference type="RefSeq" id="WP_266069728.1">
    <property type="nucleotide sequence ID" value="NZ_JAPJDA010000014.1"/>
</dbReference>
<dbReference type="Proteomes" id="UP001148482">
    <property type="component" value="Unassembled WGS sequence"/>
</dbReference>
<protein>
    <submittedName>
        <fullName evidence="1">Uncharacterized protein</fullName>
    </submittedName>
</protein>